<organism evidence="2 3">
    <name type="scientific">Streptosporangium longisporum</name>
    <dbReference type="NCBI Taxonomy" id="46187"/>
    <lineage>
        <taxon>Bacteria</taxon>
        <taxon>Bacillati</taxon>
        <taxon>Actinomycetota</taxon>
        <taxon>Actinomycetes</taxon>
        <taxon>Streptosporangiales</taxon>
        <taxon>Streptosporangiaceae</taxon>
        <taxon>Streptosporangium</taxon>
    </lineage>
</organism>
<keyword evidence="3" id="KW-1185">Reference proteome</keyword>
<comment type="caution">
    <text evidence="2">The sequence shown here is derived from an EMBL/GenBank/DDBJ whole genome shotgun (WGS) entry which is preliminary data.</text>
</comment>
<proteinExistence type="predicted"/>
<name>A0ABP6KAS6_9ACTN</name>
<feature type="region of interest" description="Disordered" evidence="1">
    <location>
        <begin position="56"/>
        <end position="84"/>
    </location>
</feature>
<evidence type="ECO:0000313" key="2">
    <source>
        <dbReference type="EMBL" id="GAA2990777.1"/>
    </source>
</evidence>
<gene>
    <name evidence="2" type="ORF">GCM10017559_08550</name>
</gene>
<accession>A0ABP6KAS6</accession>
<sequence length="121" mass="13035">MSKQYQVIGALVTNVPIDTPNGAALSMFHQHAILPPGVPDDRIKHLLSVGLIKEVGGAPEPAPAETKTPAQEQEQKSAVNARSSKAELVDYGVAQGGRRDELEQLNLKELQGRYLKGAQQQ</sequence>
<reference evidence="3" key="1">
    <citation type="journal article" date="2019" name="Int. J. Syst. Evol. Microbiol.">
        <title>The Global Catalogue of Microorganisms (GCM) 10K type strain sequencing project: providing services to taxonomists for standard genome sequencing and annotation.</title>
        <authorList>
            <consortium name="The Broad Institute Genomics Platform"/>
            <consortium name="The Broad Institute Genome Sequencing Center for Infectious Disease"/>
            <person name="Wu L."/>
            <person name="Ma J."/>
        </authorList>
    </citation>
    <scope>NUCLEOTIDE SEQUENCE [LARGE SCALE GENOMIC DNA]</scope>
    <source>
        <strain evidence="3">JCM 3106</strain>
    </source>
</reference>
<protein>
    <submittedName>
        <fullName evidence="2">Uncharacterized protein</fullName>
    </submittedName>
</protein>
<dbReference type="RefSeq" id="WP_344888542.1">
    <property type="nucleotide sequence ID" value="NZ_BAAAWD010000004.1"/>
</dbReference>
<dbReference type="EMBL" id="BAAAWD010000004">
    <property type="protein sequence ID" value="GAA2990777.1"/>
    <property type="molecule type" value="Genomic_DNA"/>
</dbReference>
<dbReference type="Proteomes" id="UP001499930">
    <property type="component" value="Unassembled WGS sequence"/>
</dbReference>
<evidence type="ECO:0000256" key="1">
    <source>
        <dbReference type="SAM" id="MobiDB-lite"/>
    </source>
</evidence>
<evidence type="ECO:0000313" key="3">
    <source>
        <dbReference type="Proteomes" id="UP001499930"/>
    </source>
</evidence>
<feature type="compositionally biased region" description="Low complexity" evidence="1">
    <location>
        <begin position="56"/>
        <end position="72"/>
    </location>
</feature>